<protein>
    <recommendedName>
        <fullName evidence="5">Gram-positive cocci surface proteins LPxTG domain-containing protein</fullName>
    </recommendedName>
</protein>
<evidence type="ECO:0008006" key="5">
    <source>
        <dbReference type="Google" id="ProtNLM"/>
    </source>
</evidence>
<keyword evidence="4" id="KW-1185">Reference proteome</keyword>
<keyword evidence="2" id="KW-0812">Transmembrane</keyword>
<reference evidence="3 4" key="1">
    <citation type="submission" date="2023-07" db="EMBL/GenBank/DDBJ databases">
        <title>Sequencing the genomes of 1000 actinobacteria strains.</title>
        <authorList>
            <person name="Klenk H.-P."/>
        </authorList>
    </citation>
    <scope>NUCLEOTIDE SEQUENCE [LARGE SCALE GENOMIC DNA]</scope>
    <source>
        <strain evidence="3 4">DSM 19426</strain>
    </source>
</reference>
<accession>A0ABU2C0V2</accession>
<evidence type="ECO:0000313" key="3">
    <source>
        <dbReference type="EMBL" id="MDR7364268.1"/>
    </source>
</evidence>
<gene>
    <name evidence="3" type="ORF">J2S63_003821</name>
</gene>
<feature type="region of interest" description="Disordered" evidence="1">
    <location>
        <begin position="143"/>
        <end position="298"/>
    </location>
</feature>
<proteinExistence type="predicted"/>
<name>A0ABU2C0V2_9ACTN</name>
<keyword evidence="2" id="KW-1133">Transmembrane helix</keyword>
<dbReference type="RefSeq" id="WP_310305736.1">
    <property type="nucleotide sequence ID" value="NZ_BAAAPS010000005.1"/>
</dbReference>
<evidence type="ECO:0000256" key="1">
    <source>
        <dbReference type="SAM" id="MobiDB-lite"/>
    </source>
</evidence>
<dbReference type="Proteomes" id="UP001183648">
    <property type="component" value="Unassembled WGS sequence"/>
</dbReference>
<dbReference type="EMBL" id="JAVDYG010000001">
    <property type="protein sequence ID" value="MDR7364268.1"/>
    <property type="molecule type" value="Genomic_DNA"/>
</dbReference>
<feature type="transmembrane region" description="Helical" evidence="2">
    <location>
        <begin position="299"/>
        <end position="320"/>
    </location>
</feature>
<feature type="compositionally biased region" description="Low complexity" evidence="1">
    <location>
        <begin position="192"/>
        <end position="270"/>
    </location>
</feature>
<evidence type="ECO:0000256" key="2">
    <source>
        <dbReference type="SAM" id="Phobius"/>
    </source>
</evidence>
<keyword evidence="2" id="KW-0472">Membrane</keyword>
<comment type="caution">
    <text evidence="3">The sequence shown here is derived from an EMBL/GenBank/DDBJ whole genome shotgun (WGS) entry which is preliminary data.</text>
</comment>
<evidence type="ECO:0000313" key="4">
    <source>
        <dbReference type="Proteomes" id="UP001183648"/>
    </source>
</evidence>
<organism evidence="3 4">
    <name type="scientific">Nocardioides marmoribigeumensis</name>
    <dbReference type="NCBI Taxonomy" id="433649"/>
    <lineage>
        <taxon>Bacteria</taxon>
        <taxon>Bacillati</taxon>
        <taxon>Actinomycetota</taxon>
        <taxon>Actinomycetes</taxon>
        <taxon>Propionibacteriales</taxon>
        <taxon>Nocardioidaceae</taxon>
        <taxon>Nocardioides</taxon>
    </lineage>
</organism>
<sequence length="326" mass="32702">MSRATVRRVLVLCALGLGLAVLLVGPHPLAGSPAQAAGGSCSGRTGVSVVVDFGPLGGGVQQACVPNGSGHNAAVVTGDGGFEITNVQGQPFVCRINGKPDQEHDKESCTRTPPEDAYWGLFWSDGSRGWTYSTQGAYSLTPKDGWTIGWRFEDGGTRENPGAAPRRNPPPSPSASPTTSSPRPTKRPSSPPHSTAPAPAAPASSSQARPTAGSSTRAATGPARTASPSASRTAPRATPTRQPSGTPSTATPTDGPTTDSTESTDSADSADSADRADGSFGTVTDGDQSGGDGVGNDTGIAAVAGLGGLSLLAGTAAVVAHRRRRP</sequence>